<keyword evidence="3 5" id="KW-1133">Transmembrane helix</keyword>
<keyword evidence="8" id="KW-1185">Reference proteome</keyword>
<feature type="domain" description="Major facilitator superfamily (MFS) profile" evidence="6">
    <location>
        <begin position="96"/>
        <end position="556"/>
    </location>
</feature>
<dbReference type="Proteomes" id="UP000800092">
    <property type="component" value="Unassembled WGS sequence"/>
</dbReference>
<dbReference type="InterPro" id="IPR020846">
    <property type="entry name" value="MFS_dom"/>
</dbReference>
<evidence type="ECO:0000256" key="4">
    <source>
        <dbReference type="ARBA" id="ARBA00023136"/>
    </source>
</evidence>
<feature type="transmembrane region" description="Helical" evidence="5">
    <location>
        <begin position="356"/>
        <end position="374"/>
    </location>
</feature>
<dbReference type="InterPro" id="IPR036259">
    <property type="entry name" value="MFS_trans_sf"/>
</dbReference>
<evidence type="ECO:0000256" key="5">
    <source>
        <dbReference type="SAM" id="Phobius"/>
    </source>
</evidence>
<name>A0A6A6H721_VIRVR</name>
<accession>A0A6A6H721</accession>
<feature type="transmembrane region" description="Helical" evidence="5">
    <location>
        <begin position="144"/>
        <end position="165"/>
    </location>
</feature>
<dbReference type="Pfam" id="PF07690">
    <property type="entry name" value="MFS_1"/>
    <property type="match status" value="1"/>
</dbReference>
<proteinExistence type="predicted"/>
<protein>
    <submittedName>
        <fullName evidence="7">MFS general substrate transporter</fullName>
    </submittedName>
</protein>
<sequence length="580" mass="63716">MEKTASWHPTDNGDEIAFVRTTSGDVLAAPGTVVLYDDLDVQGTTLLYDEDNLKYIPMPSADPKDPLNLPSWRKWAAITALCFYGAVALASEIIIGMLVPVFVLYYAGIDPKILGELSGIPTGPDGKVNPDPVSTLSSLGGPPIWRVYLLTSLPLLTNGLSNYFLIPLAIAVGRRPVLLLCGALAWAGSLWAGSSSSLDSHIAARCVQGLGAGTVEALVPLVVQDFVFIHRRNTAISAVWSWQAIIIVTIGLAAPYVIADLDWRWLYYILGILGAFSWILLLLFVPETRWMRTSEELNGESPCPLPAGQYRPRLDPTTYGNRNFKSNFGILMGKYDWNWAGSALYNTMKSALFPNMVWMILVNSIFMAITNSAYQLGAPVLLAANWPFKHLGLGILPIACAMPCVWAYGGVFTDWVSNRMARRRNGRREPEAHLLSLAFPILCGIIGCLLFGAGGQYVNNESWIILLFGIFFIAFSFLSTITITSVYVVESYPEWAGPVLVNVSSFRCIIGFAFAFKVSDWVQARGYFACFGIYAGVLGFLAMGLPIVYLTGKRIRKYTSRFVGIEEPVNTSFEKDVSAR</sequence>
<feature type="transmembrane region" description="Helical" evidence="5">
    <location>
        <begin position="463"/>
        <end position="488"/>
    </location>
</feature>
<evidence type="ECO:0000256" key="3">
    <source>
        <dbReference type="ARBA" id="ARBA00022989"/>
    </source>
</evidence>
<dbReference type="PANTHER" id="PTHR23502:SF164">
    <property type="entry name" value="MAJOR FACILITATOR SUPERFAMILY (MFS) PROFILE DOMAIN-CONTAINING PROTEIN"/>
    <property type="match status" value="1"/>
</dbReference>
<feature type="transmembrane region" description="Helical" evidence="5">
    <location>
        <begin position="526"/>
        <end position="551"/>
    </location>
</feature>
<keyword evidence="2 5" id="KW-0812">Transmembrane</keyword>
<organism evidence="7 8">
    <name type="scientific">Viridothelium virens</name>
    <name type="common">Speckled blister lichen</name>
    <name type="synonym">Trypethelium virens</name>
    <dbReference type="NCBI Taxonomy" id="1048519"/>
    <lineage>
        <taxon>Eukaryota</taxon>
        <taxon>Fungi</taxon>
        <taxon>Dikarya</taxon>
        <taxon>Ascomycota</taxon>
        <taxon>Pezizomycotina</taxon>
        <taxon>Dothideomycetes</taxon>
        <taxon>Dothideomycetes incertae sedis</taxon>
        <taxon>Trypetheliales</taxon>
        <taxon>Trypetheliaceae</taxon>
        <taxon>Viridothelium</taxon>
    </lineage>
</organism>
<comment type="subcellular location">
    <subcellularLocation>
        <location evidence="1">Membrane</location>
        <topology evidence="1">Multi-pass membrane protein</topology>
    </subcellularLocation>
</comment>
<evidence type="ECO:0000256" key="1">
    <source>
        <dbReference type="ARBA" id="ARBA00004141"/>
    </source>
</evidence>
<evidence type="ECO:0000313" key="8">
    <source>
        <dbReference type="Proteomes" id="UP000800092"/>
    </source>
</evidence>
<reference evidence="7" key="1">
    <citation type="journal article" date="2020" name="Stud. Mycol.">
        <title>101 Dothideomycetes genomes: a test case for predicting lifestyles and emergence of pathogens.</title>
        <authorList>
            <person name="Haridas S."/>
            <person name="Albert R."/>
            <person name="Binder M."/>
            <person name="Bloem J."/>
            <person name="Labutti K."/>
            <person name="Salamov A."/>
            <person name="Andreopoulos B."/>
            <person name="Baker S."/>
            <person name="Barry K."/>
            <person name="Bills G."/>
            <person name="Bluhm B."/>
            <person name="Cannon C."/>
            <person name="Castanera R."/>
            <person name="Culley D."/>
            <person name="Daum C."/>
            <person name="Ezra D."/>
            <person name="Gonzalez J."/>
            <person name="Henrissat B."/>
            <person name="Kuo A."/>
            <person name="Liang C."/>
            <person name="Lipzen A."/>
            <person name="Lutzoni F."/>
            <person name="Magnuson J."/>
            <person name="Mondo S."/>
            <person name="Nolan M."/>
            <person name="Ohm R."/>
            <person name="Pangilinan J."/>
            <person name="Park H.-J."/>
            <person name="Ramirez L."/>
            <person name="Alfaro M."/>
            <person name="Sun H."/>
            <person name="Tritt A."/>
            <person name="Yoshinaga Y."/>
            <person name="Zwiers L.-H."/>
            <person name="Turgeon B."/>
            <person name="Goodwin S."/>
            <person name="Spatafora J."/>
            <person name="Crous P."/>
            <person name="Grigoriev I."/>
        </authorList>
    </citation>
    <scope>NUCLEOTIDE SEQUENCE</scope>
    <source>
        <strain evidence="7">Tuck. ex Michener</strain>
    </source>
</reference>
<evidence type="ECO:0000259" key="6">
    <source>
        <dbReference type="PROSITE" id="PS50850"/>
    </source>
</evidence>
<dbReference type="InterPro" id="IPR011701">
    <property type="entry name" value="MFS"/>
</dbReference>
<evidence type="ECO:0000313" key="7">
    <source>
        <dbReference type="EMBL" id="KAF2233792.1"/>
    </source>
</evidence>
<gene>
    <name evidence="7" type="ORF">EV356DRAFT_447682</name>
</gene>
<feature type="transmembrane region" description="Helical" evidence="5">
    <location>
        <begin position="394"/>
        <end position="413"/>
    </location>
</feature>
<dbReference type="OrthoDB" id="268400at2759"/>
<feature type="transmembrane region" description="Helical" evidence="5">
    <location>
        <begin position="235"/>
        <end position="259"/>
    </location>
</feature>
<dbReference type="PANTHER" id="PTHR23502">
    <property type="entry name" value="MAJOR FACILITATOR SUPERFAMILY"/>
    <property type="match status" value="1"/>
</dbReference>
<evidence type="ECO:0000256" key="2">
    <source>
        <dbReference type="ARBA" id="ARBA00022692"/>
    </source>
</evidence>
<dbReference type="Gene3D" id="1.20.1250.20">
    <property type="entry name" value="MFS general substrate transporter like domains"/>
    <property type="match status" value="1"/>
</dbReference>
<feature type="transmembrane region" description="Helical" evidence="5">
    <location>
        <begin position="434"/>
        <end position="457"/>
    </location>
</feature>
<feature type="transmembrane region" description="Helical" evidence="5">
    <location>
        <begin position="495"/>
        <end position="514"/>
    </location>
</feature>
<dbReference type="PROSITE" id="PS50850">
    <property type="entry name" value="MFS"/>
    <property type="match status" value="1"/>
</dbReference>
<feature type="transmembrane region" description="Helical" evidence="5">
    <location>
        <begin position="81"/>
        <end position="107"/>
    </location>
</feature>
<dbReference type="EMBL" id="ML991803">
    <property type="protein sequence ID" value="KAF2233792.1"/>
    <property type="molecule type" value="Genomic_DNA"/>
</dbReference>
<keyword evidence="4 5" id="KW-0472">Membrane</keyword>
<dbReference type="SUPFAM" id="SSF103473">
    <property type="entry name" value="MFS general substrate transporter"/>
    <property type="match status" value="1"/>
</dbReference>
<dbReference type="GO" id="GO:0022857">
    <property type="term" value="F:transmembrane transporter activity"/>
    <property type="evidence" value="ECO:0007669"/>
    <property type="project" value="InterPro"/>
</dbReference>
<dbReference type="AlphaFoldDB" id="A0A6A6H721"/>
<dbReference type="GO" id="GO:0005886">
    <property type="term" value="C:plasma membrane"/>
    <property type="evidence" value="ECO:0007669"/>
    <property type="project" value="TreeGrafter"/>
</dbReference>
<feature type="transmembrane region" description="Helical" evidence="5">
    <location>
        <begin position="265"/>
        <end position="285"/>
    </location>
</feature>